<sequence>MSRSSRCKPLPRYFFMRAIAYLFARVTGLRWLGCGRTVLLACDNPDTQACLDGTLRISRVGLCCRIKIQTRAFLRVFGRQNQNLPSGIWKIFSLFNSLDSKRDSELQDTARRSRCD</sequence>
<reference evidence="1" key="1">
    <citation type="submission" date="2021-03" db="EMBL/GenBank/DDBJ databases">
        <title>Evolutionary priming and transition to the ectomycorrhizal habit in an iconic lineage of mushroom-forming fungi: is preadaptation a requirement?</title>
        <authorList>
            <consortium name="DOE Joint Genome Institute"/>
            <person name="Looney B.P."/>
            <person name="Miyauchi S."/>
            <person name="Morin E."/>
            <person name="Drula E."/>
            <person name="Courty P.E."/>
            <person name="Chicoki N."/>
            <person name="Fauchery L."/>
            <person name="Kohler A."/>
            <person name="Kuo A."/>
            <person name="LaButti K."/>
            <person name="Pangilinan J."/>
            <person name="Lipzen A."/>
            <person name="Riley R."/>
            <person name="Andreopoulos W."/>
            <person name="He G."/>
            <person name="Johnson J."/>
            <person name="Barry K.W."/>
            <person name="Grigoriev I.V."/>
            <person name="Nagy L."/>
            <person name="Hibbett D."/>
            <person name="Henrissat B."/>
            <person name="Matheny P.B."/>
            <person name="Labbe J."/>
            <person name="Martin A.F."/>
        </authorList>
    </citation>
    <scope>NUCLEOTIDE SEQUENCE</scope>
    <source>
        <strain evidence="1">BPL698</strain>
    </source>
</reference>
<dbReference type="EMBL" id="JAGFNK010000107">
    <property type="protein sequence ID" value="KAI9507889.1"/>
    <property type="molecule type" value="Genomic_DNA"/>
</dbReference>
<evidence type="ECO:0000313" key="1">
    <source>
        <dbReference type="EMBL" id="KAI9507889.1"/>
    </source>
</evidence>
<protein>
    <submittedName>
        <fullName evidence="1">Uncharacterized protein</fullName>
    </submittedName>
</protein>
<keyword evidence="2" id="KW-1185">Reference proteome</keyword>
<name>A0ACC0U858_9AGAM</name>
<proteinExistence type="predicted"/>
<dbReference type="Proteomes" id="UP001207468">
    <property type="component" value="Unassembled WGS sequence"/>
</dbReference>
<organism evidence="1 2">
    <name type="scientific">Russula earlei</name>
    <dbReference type="NCBI Taxonomy" id="71964"/>
    <lineage>
        <taxon>Eukaryota</taxon>
        <taxon>Fungi</taxon>
        <taxon>Dikarya</taxon>
        <taxon>Basidiomycota</taxon>
        <taxon>Agaricomycotina</taxon>
        <taxon>Agaricomycetes</taxon>
        <taxon>Russulales</taxon>
        <taxon>Russulaceae</taxon>
        <taxon>Russula</taxon>
    </lineage>
</organism>
<comment type="caution">
    <text evidence="1">The sequence shown here is derived from an EMBL/GenBank/DDBJ whole genome shotgun (WGS) entry which is preliminary data.</text>
</comment>
<gene>
    <name evidence="1" type="ORF">F5148DRAFT_1200906</name>
</gene>
<accession>A0ACC0U858</accession>
<evidence type="ECO:0000313" key="2">
    <source>
        <dbReference type="Proteomes" id="UP001207468"/>
    </source>
</evidence>